<organism evidence="1 2">
    <name type="scientific">Sphagnurus paluster</name>
    <dbReference type="NCBI Taxonomy" id="117069"/>
    <lineage>
        <taxon>Eukaryota</taxon>
        <taxon>Fungi</taxon>
        <taxon>Dikarya</taxon>
        <taxon>Basidiomycota</taxon>
        <taxon>Agaricomycotina</taxon>
        <taxon>Agaricomycetes</taxon>
        <taxon>Agaricomycetidae</taxon>
        <taxon>Agaricales</taxon>
        <taxon>Tricholomatineae</taxon>
        <taxon>Lyophyllaceae</taxon>
        <taxon>Sphagnurus</taxon>
    </lineage>
</organism>
<protein>
    <submittedName>
        <fullName evidence="1">Uncharacterized protein</fullName>
    </submittedName>
</protein>
<evidence type="ECO:0000313" key="2">
    <source>
        <dbReference type="Proteomes" id="UP000717328"/>
    </source>
</evidence>
<proteinExistence type="predicted"/>
<reference evidence="1" key="2">
    <citation type="submission" date="2021-10" db="EMBL/GenBank/DDBJ databases">
        <title>Phylogenomics reveals ancestral predisposition of the termite-cultivated fungus Termitomyces towards a domesticated lifestyle.</title>
        <authorList>
            <person name="Auxier B."/>
            <person name="Grum-Grzhimaylo A."/>
            <person name="Cardenas M.E."/>
            <person name="Lodge J.D."/>
            <person name="Laessoe T."/>
            <person name="Pedersen O."/>
            <person name="Smith M.E."/>
            <person name="Kuyper T.W."/>
            <person name="Franco-Molano E.A."/>
            <person name="Baroni T.J."/>
            <person name="Aanen D.K."/>
        </authorList>
    </citation>
    <scope>NUCLEOTIDE SEQUENCE</scope>
    <source>
        <strain evidence="1">D49</strain>
    </source>
</reference>
<evidence type="ECO:0000313" key="1">
    <source>
        <dbReference type="EMBL" id="KAG5639180.1"/>
    </source>
</evidence>
<sequence>MKLKLEQISEQLFKLGHEHFEHWPAKPEPEIMWTAHAELVNKIIGFSKKLKDISETAPPVLSLLSDEVDKRDVVSVLARLSNLNAR</sequence>
<dbReference type="AlphaFoldDB" id="A0A9P7K7R8"/>
<reference evidence="1" key="1">
    <citation type="submission" date="2021-02" db="EMBL/GenBank/DDBJ databases">
        <authorList>
            <person name="Nieuwenhuis M."/>
            <person name="Van De Peppel L.J.J."/>
        </authorList>
    </citation>
    <scope>NUCLEOTIDE SEQUENCE</scope>
    <source>
        <strain evidence="1">D49</strain>
    </source>
</reference>
<dbReference type="Proteomes" id="UP000717328">
    <property type="component" value="Unassembled WGS sequence"/>
</dbReference>
<gene>
    <name evidence="1" type="ORF">H0H81_006084</name>
</gene>
<keyword evidence="2" id="KW-1185">Reference proteome</keyword>
<dbReference type="EMBL" id="JABCKI010005729">
    <property type="protein sequence ID" value="KAG5639180.1"/>
    <property type="molecule type" value="Genomic_DNA"/>
</dbReference>
<accession>A0A9P7K7R8</accession>
<comment type="caution">
    <text evidence="1">The sequence shown here is derived from an EMBL/GenBank/DDBJ whole genome shotgun (WGS) entry which is preliminary data.</text>
</comment>
<name>A0A9P7K7R8_9AGAR</name>